<proteinExistence type="predicted"/>
<evidence type="ECO:0000256" key="1">
    <source>
        <dbReference type="SAM" id="Phobius"/>
    </source>
</evidence>
<evidence type="ECO:0000313" key="3">
    <source>
        <dbReference type="Proteomes" id="UP000307790"/>
    </source>
</evidence>
<comment type="caution">
    <text evidence="2">The sequence shown here is derived from an EMBL/GenBank/DDBJ whole genome shotgun (WGS) entry which is preliminary data.</text>
</comment>
<keyword evidence="3" id="KW-1185">Reference proteome</keyword>
<protein>
    <submittedName>
        <fullName evidence="2">Gluconate 2-dehydrogenase subunit 3 family protein</fullName>
    </submittedName>
</protein>
<dbReference type="OrthoDB" id="6385145at2"/>
<organism evidence="2 3">
    <name type="scientific">Thalassotalea litorea</name>
    <dbReference type="NCBI Taxonomy" id="2020715"/>
    <lineage>
        <taxon>Bacteria</taxon>
        <taxon>Pseudomonadati</taxon>
        <taxon>Pseudomonadota</taxon>
        <taxon>Gammaproteobacteria</taxon>
        <taxon>Alteromonadales</taxon>
        <taxon>Colwelliaceae</taxon>
        <taxon>Thalassotalea</taxon>
    </lineage>
</organism>
<keyword evidence="1" id="KW-1133">Transmembrane helix</keyword>
<name>A0A5R9IMP3_9GAMM</name>
<dbReference type="InterPro" id="IPR027056">
    <property type="entry name" value="Gluconate_2DH_su3"/>
</dbReference>
<accession>A0A5R9IMP3</accession>
<dbReference type="AlphaFoldDB" id="A0A5R9IMP3"/>
<dbReference type="Proteomes" id="UP000307790">
    <property type="component" value="Unassembled WGS sequence"/>
</dbReference>
<keyword evidence="1" id="KW-0812">Transmembrane</keyword>
<sequence>MFISKNMNVNAHPKLSNERHLLTNVMNKIHKIRRITNMNRRKVLKYAAMVTGTAICAPLTSALLMGCSEQSVTDTAKPIPLTASQVPEFFDRETFEAITQIMDTILPKTDSPSASEVKVHLIMDNMFHKVFDEKYRQRFLKQFAHLNDYLASNNFYHADPQAQLKQLHRLEAMTSEPENPVYRAYIDLKQQTISYYLSTEEIGENYLNYLPIPGGYTPCVTVAEVGGKAWAE</sequence>
<feature type="transmembrane region" description="Helical" evidence="1">
    <location>
        <begin position="43"/>
        <end position="65"/>
    </location>
</feature>
<dbReference type="EMBL" id="VCBC01000006">
    <property type="protein sequence ID" value="TLU65723.1"/>
    <property type="molecule type" value="Genomic_DNA"/>
</dbReference>
<gene>
    <name evidence="2" type="ORF">FE810_07300</name>
</gene>
<evidence type="ECO:0000313" key="2">
    <source>
        <dbReference type="EMBL" id="TLU65723.1"/>
    </source>
</evidence>
<reference evidence="2 3" key="1">
    <citation type="submission" date="2019-05" db="EMBL/GenBank/DDBJ databases">
        <title>Genome sequences of Thalassotalea litorea 1K03283.</title>
        <authorList>
            <person name="Zhang D."/>
        </authorList>
    </citation>
    <scope>NUCLEOTIDE SEQUENCE [LARGE SCALE GENOMIC DNA]</scope>
    <source>
        <strain evidence="2 3">MCCC 1K03283</strain>
    </source>
</reference>
<keyword evidence="1" id="KW-0472">Membrane</keyword>
<dbReference type="Pfam" id="PF13618">
    <property type="entry name" value="Gluconate_2-dh3"/>
    <property type="match status" value="1"/>
</dbReference>